<name>A0A6A3CU56_HIBSY</name>
<evidence type="ECO:0000259" key="13">
    <source>
        <dbReference type="PROSITE" id="PS00498"/>
    </source>
</evidence>
<feature type="binding site" evidence="8">
    <location>
        <position position="176"/>
    </location>
    <ligand>
        <name>Cu cation</name>
        <dbReference type="ChEBI" id="CHEBI:23378"/>
        <label>A</label>
    </ligand>
</feature>
<dbReference type="GO" id="GO:0046148">
    <property type="term" value="P:pigment biosynthetic process"/>
    <property type="evidence" value="ECO:0007669"/>
    <property type="project" value="InterPro"/>
</dbReference>
<keyword evidence="3 8" id="KW-0479">Metal-binding</keyword>
<dbReference type="PANTHER" id="PTHR11474:SF76">
    <property type="entry name" value="SHKT DOMAIN-CONTAINING PROTEIN"/>
    <property type="match status" value="1"/>
</dbReference>
<dbReference type="AlphaFoldDB" id="A0A6A3CU56"/>
<feature type="disulfide bond" evidence="9">
    <location>
        <begin position="98"/>
        <end position="113"/>
    </location>
</feature>
<dbReference type="GO" id="GO:0009543">
    <property type="term" value="C:chloroplast thylakoid lumen"/>
    <property type="evidence" value="ECO:0007669"/>
    <property type="project" value="UniProtKB-SubCell"/>
</dbReference>
<organism evidence="14 15">
    <name type="scientific">Hibiscus syriacus</name>
    <name type="common">Rose of Sharon</name>
    <dbReference type="NCBI Taxonomy" id="106335"/>
    <lineage>
        <taxon>Eukaryota</taxon>
        <taxon>Viridiplantae</taxon>
        <taxon>Streptophyta</taxon>
        <taxon>Embryophyta</taxon>
        <taxon>Tracheophyta</taxon>
        <taxon>Spermatophyta</taxon>
        <taxon>Magnoliopsida</taxon>
        <taxon>eudicotyledons</taxon>
        <taxon>Gunneridae</taxon>
        <taxon>Pentapetalae</taxon>
        <taxon>rosids</taxon>
        <taxon>malvids</taxon>
        <taxon>Malvales</taxon>
        <taxon>Malvaceae</taxon>
        <taxon>Malvoideae</taxon>
        <taxon>Hibiscus</taxon>
    </lineage>
</organism>
<dbReference type="InterPro" id="IPR002227">
    <property type="entry name" value="Tyrosinase_Cu-bd"/>
</dbReference>
<keyword evidence="7 9" id="KW-1015">Disulfide bond</keyword>
<evidence type="ECO:0000256" key="7">
    <source>
        <dbReference type="ARBA" id="ARBA00023157"/>
    </source>
</evidence>
<dbReference type="FunFam" id="1.10.1280.10:FF:000007">
    <property type="entry name" value="Polyphenol oxidase, chloroplastic"/>
    <property type="match status" value="1"/>
</dbReference>
<evidence type="ECO:0000256" key="2">
    <source>
        <dbReference type="ARBA" id="ARBA00009928"/>
    </source>
</evidence>
<protein>
    <submittedName>
        <fullName evidence="14">Polyphenol oxidase</fullName>
    </submittedName>
</protein>
<evidence type="ECO:0000256" key="11">
    <source>
        <dbReference type="SAM" id="MobiDB-lite"/>
    </source>
</evidence>
<dbReference type="PROSITE" id="PS00497">
    <property type="entry name" value="TYROSINASE_1"/>
    <property type="match status" value="1"/>
</dbReference>
<dbReference type="Pfam" id="PF12143">
    <property type="entry name" value="PPO1_KFDV"/>
    <property type="match status" value="1"/>
</dbReference>
<evidence type="ECO:0000256" key="8">
    <source>
        <dbReference type="PIRSR" id="PIRSR000290-1"/>
    </source>
</evidence>
<evidence type="ECO:0000259" key="12">
    <source>
        <dbReference type="PROSITE" id="PS00497"/>
    </source>
</evidence>
<dbReference type="InterPro" id="IPR016213">
    <property type="entry name" value="Polyphenol_oxidase"/>
</dbReference>
<feature type="binding site" evidence="8">
    <location>
        <position position="332"/>
    </location>
    <ligand>
        <name>Cu cation</name>
        <dbReference type="ChEBI" id="CHEBI:23378"/>
        <label>B</label>
    </ligand>
</feature>
<feature type="binding site" evidence="8">
    <location>
        <position position="197"/>
    </location>
    <ligand>
        <name>Cu cation</name>
        <dbReference type="ChEBI" id="CHEBI:23378"/>
        <label>A</label>
    </ligand>
</feature>
<dbReference type="InterPro" id="IPR022740">
    <property type="entry name" value="Polyphenol_oxidase_C"/>
</dbReference>
<evidence type="ECO:0000256" key="4">
    <source>
        <dbReference type="ARBA" id="ARBA00022784"/>
    </source>
</evidence>
<evidence type="ECO:0000313" key="14">
    <source>
        <dbReference type="EMBL" id="KAE8731002.1"/>
    </source>
</evidence>
<keyword evidence="6 8" id="KW-0186">Copper</keyword>
<feature type="domain" description="Tyrosinase copper-binding" evidence="12">
    <location>
        <begin position="197"/>
        <end position="214"/>
    </location>
</feature>
<dbReference type="OrthoDB" id="6132182at2759"/>
<keyword evidence="15" id="KW-1185">Reference proteome</keyword>
<dbReference type="Gene3D" id="1.10.1280.10">
    <property type="entry name" value="Di-copper center containing domain from catechol oxidase"/>
    <property type="match status" value="1"/>
</dbReference>
<proteinExistence type="inferred from homology"/>
<feature type="binding site" evidence="8">
    <location>
        <position position="362"/>
    </location>
    <ligand>
        <name>Cu cation</name>
        <dbReference type="ChEBI" id="CHEBI:23378"/>
        <label>B</label>
    </ligand>
</feature>
<comment type="caution">
    <text evidence="14">The sequence shown here is derived from an EMBL/GenBank/DDBJ whole genome shotgun (WGS) entry which is preliminary data.</text>
</comment>
<evidence type="ECO:0000313" key="15">
    <source>
        <dbReference type="Proteomes" id="UP000436088"/>
    </source>
</evidence>
<reference evidence="14" key="1">
    <citation type="submission" date="2019-09" db="EMBL/GenBank/DDBJ databases">
        <title>Draft genome information of white flower Hibiscus syriacus.</title>
        <authorList>
            <person name="Kim Y.-M."/>
        </authorList>
    </citation>
    <scope>NUCLEOTIDE SEQUENCE [LARGE SCALE GENOMIC DNA]</scope>
    <source>
        <strain evidence="14">YM2019G1</strain>
    </source>
</reference>
<dbReference type="InterPro" id="IPR050316">
    <property type="entry name" value="Tyrosinase/Hemocyanin"/>
</dbReference>
<dbReference type="PROSITE" id="PS00498">
    <property type="entry name" value="TYROSINASE_2"/>
    <property type="match status" value="1"/>
</dbReference>
<dbReference type="PANTHER" id="PTHR11474">
    <property type="entry name" value="TYROSINASE FAMILY MEMBER"/>
    <property type="match status" value="1"/>
</dbReference>
<comment type="cofactor">
    <cofactor evidence="8">
        <name>Cu(2+)</name>
        <dbReference type="ChEBI" id="CHEBI:29036"/>
    </cofactor>
    <text evidence="8">Binds 2 copper ions per subunit.</text>
</comment>
<evidence type="ECO:0000256" key="6">
    <source>
        <dbReference type="ARBA" id="ARBA00023008"/>
    </source>
</evidence>
<dbReference type="PRINTS" id="PR00092">
    <property type="entry name" value="TYROSINASE"/>
</dbReference>
<dbReference type="Pfam" id="PF00264">
    <property type="entry name" value="Tyrosinase"/>
    <property type="match status" value="1"/>
</dbReference>
<feature type="region of interest" description="Disordered" evidence="11">
    <location>
        <begin position="1"/>
        <end position="26"/>
    </location>
</feature>
<dbReference type="EMBL" id="VEPZ02000197">
    <property type="protein sequence ID" value="KAE8731002.1"/>
    <property type="molecule type" value="Genomic_DNA"/>
</dbReference>
<sequence length="595" mass="66685">MASVLPPSSSAATTAVSSPITSDTSSFLPRTSQLFIAGKRKPKFISKAVSCKATNGDNQNKFDRRDVLLGLGGLYGAATLNDPLAFAAPIAGPDITQCGRADLPMGLENLNCCPPVRQTTEIVDFKLPPLTAPLRTRPAAHLVTDDFLAKFSKALELMKALPAEDPRSFMQQANVHCAYCNGAYHQIGFPDLDFQVHNSWFFFPFHRYYLYFFEKILGNLIDDPTFAIPFWNWDAPAGMQMPSFYANPNSPFYDRLRNTDHLPPNLLDLDFNGSDESSSSNDQISSNLSVMYRQMVSNGKTARLFLGNAYRAGDEPDPGAGSLENIPHGPVHIWCADDRQPNFENMGNFYSAARDPIFFAHHSNVDRMWAVWKTLGGRRTDFTDSDWLNSAFLFYDENANLVRVKVRDCLDTRKLRYEYQNVDIPWLASKPTPARTMSKTKRALAGVANAAETKRKIITNVEFPLVLNNHVSLEVARPKKLRSKRAKEEEEEVLVIKNIEFDPQQALKFDVYINDEDDMEIGPHNTEFAGSFVNVPHKHKHKHGKKINTSLRLGLTDLLEELDVEGDDAIVVTLVPRFGKGFAKIGGIKIEFARD</sequence>
<comment type="similarity">
    <text evidence="2">Belongs to the tyrosinase family.</text>
</comment>
<dbReference type="InterPro" id="IPR022739">
    <property type="entry name" value="Polyphenol_oxidase_cen"/>
</dbReference>
<feature type="disulfide bond" evidence="9">
    <location>
        <begin position="112"/>
        <end position="177"/>
    </location>
</feature>
<feature type="binding site" evidence="8">
    <location>
        <position position="206"/>
    </location>
    <ligand>
        <name>Cu cation</name>
        <dbReference type="ChEBI" id="CHEBI:23378"/>
        <label>A</label>
    </ligand>
</feature>
<feature type="compositionally biased region" description="Low complexity" evidence="11">
    <location>
        <begin position="1"/>
        <end position="22"/>
    </location>
</feature>
<evidence type="ECO:0000256" key="1">
    <source>
        <dbReference type="ARBA" id="ARBA00004456"/>
    </source>
</evidence>
<evidence type="ECO:0000256" key="10">
    <source>
        <dbReference type="PIRSR" id="PIRSR000290-3"/>
    </source>
</evidence>
<dbReference type="Pfam" id="PF12142">
    <property type="entry name" value="PPO1_DWL"/>
    <property type="match status" value="1"/>
</dbReference>
<feature type="binding site" evidence="8">
    <location>
        <position position="328"/>
    </location>
    <ligand>
        <name>Cu cation</name>
        <dbReference type="ChEBI" id="CHEBI:23378"/>
        <label>B</label>
    </ligand>
</feature>
<dbReference type="GO" id="GO:0046872">
    <property type="term" value="F:metal ion binding"/>
    <property type="evidence" value="ECO:0007669"/>
    <property type="project" value="UniProtKB-KW"/>
</dbReference>
<feature type="cross-link" description="2'-(S-cysteinyl)-histidine (Cys-His)" evidence="10">
    <location>
        <begin position="180"/>
        <end position="197"/>
    </location>
</feature>
<dbReference type="PIRSF" id="PIRSF000290">
    <property type="entry name" value="PPO_plant"/>
    <property type="match status" value="1"/>
</dbReference>
<dbReference type="GO" id="GO:0004097">
    <property type="term" value="F:catechol oxidase activity"/>
    <property type="evidence" value="ECO:0007669"/>
    <property type="project" value="InterPro"/>
</dbReference>
<gene>
    <name evidence="14" type="ORF">F3Y22_tig00002841pilonHSYRG00152</name>
</gene>
<comment type="subcellular location">
    <subcellularLocation>
        <location evidence="1">Plastid</location>
        <location evidence="1">Chloroplast thylakoid lumen</location>
    </subcellularLocation>
</comment>
<evidence type="ECO:0000256" key="5">
    <source>
        <dbReference type="ARBA" id="ARBA00023002"/>
    </source>
</evidence>
<accession>A0A6A3CU56</accession>
<dbReference type="InterPro" id="IPR008922">
    <property type="entry name" value="Di-copper_centre_dom_sf"/>
</dbReference>
<dbReference type="SUPFAM" id="SSF48056">
    <property type="entry name" value="Di-copper centre-containing domain"/>
    <property type="match status" value="1"/>
</dbReference>
<evidence type="ECO:0000256" key="3">
    <source>
        <dbReference type="ARBA" id="ARBA00022723"/>
    </source>
</evidence>
<feature type="domain" description="Tyrosinase copper-binding" evidence="13">
    <location>
        <begin position="355"/>
        <end position="366"/>
    </location>
</feature>
<keyword evidence="5" id="KW-0560">Oxidoreductase</keyword>
<dbReference type="Proteomes" id="UP000436088">
    <property type="component" value="Unassembled WGS sequence"/>
</dbReference>
<evidence type="ECO:0000256" key="9">
    <source>
        <dbReference type="PIRSR" id="PIRSR000290-2"/>
    </source>
</evidence>
<keyword evidence="4" id="KW-0883">Thioether bond</keyword>